<proteinExistence type="predicted"/>
<evidence type="ECO:0000313" key="1">
    <source>
        <dbReference type="EMBL" id="ADJ54359.1"/>
    </source>
</evidence>
<reference evidence="1" key="1">
    <citation type="journal article" date="2010" name="Environ. Microbiol.">
        <title>Metagenomic analyses of novel viruses and plasmids from a cultured environmental sample of hyperthermophilic neutrophiles.</title>
        <authorList>
            <person name="Garrett R.A."/>
            <person name="Prangishvili D."/>
            <person name="Shah S.A."/>
            <person name="Reuter M."/>
            <person name="Stetter K.O."/>
            <person name="Peng X."/>
        </authorList>
    </citation>
    <scope>NUCLEOTIDE SEQUENCE</scope>
    <source>
        <plasmid evidence="1">hyperthermophilic bacterial plasmid 2b</plasmid>
    </source>
</reference>
<keyword evidence="1" id="KW-0614">Plasmid</keyword>
<accession>D9CGK5</accession>
<name>D9CGK5_9BACT</name>
<protein>
    <submittedName>
        <fullName evidence="1">Uncharacterized protein</fullName>
    </submittedName>
</protein>
<geneLocation type="plasmid" evidence="1">
    <name>hyperthermophilic bacterial plasmid 2b</name>
</geneLocation>
<gene>
    <name evidence="1" type="ORF">pHB2b_gp09</name>
</gene>
<sequence length="58" mass="6878">MSDELSPPKHLSSQELVDAIRKQSDHTKQLLREGKLRRADAERLRDRLNESFQKDKEF</sequence>
<dbReference type="EMBL" id="GU722201">
    <property type="protein sequence ID" value="ADJ54359.1"/>
    <property type="molecule type" value="Genomic_DNA"/>
</dbReference>
<dbReference type="AlphaFoldDB" id="D9CGK5"/>
<organism evidence="1">
    <name type="scientific">bacterium enrichment culture clone 2b(2010)</name>
    <dbReference type="NCBI Taxonomy" id="795324"/>
    <lineage>
        <taxon>Bacteria</taxon>
        <taxon>environmental samples</taxon>
    </lineage>
</organism>